<evidence type="ECO:0000256" key="5">
    <source>
        <dbReference type="ARBA" id="ARBA00023287"/>
    </source>
</evidence>
<comment type="function">
    <text evidence="1">Acts as a pheromone, induces cells to develop competence for genetic transformation.</text>
</comment>
<name>A0A167KC63_9GAMM</name>
<keyword evidence="3" id="KW-0964">Secreted</keyword>
<comment type="similarity">
    <text evidence="2">Belongs to the ComC family.</text>
</comment>
<dbReference type="GO" id="GO:0005186">
    <property type="term" value="F:pheromone activity"/>
    <property type="evidence" value="ECO:0007669"/>
    <property type="project" value="InterPro"/>
</dbReference>
<reference evidence="7 8" key="1">
    <citation type="submission" date="2013-07" db="EMBL/GenBank/DDBJ databases">
        <title>Comparative Genomic and Metabolomic Analysis of Twelve Strains of Pseudoalteromonas luteoviolacea.</title>
        <authorList>
            <person name="Vynne N.G."/>
            <person name="Mansson M."/>
            <person name="Gram L."/>
        </authorList>
    </citation>
    <scope>NUCLEOTIDE SEQUENCE [LARGE SCALE GENOMIC DNA]</scope>
    <source>
        <strain evidence="7 8">CPMOR-1</strain>
    </source>
</reference>
<gene>
    <name evidence="7" type="ORF">N473_19535</name>
</gene>
<feature type="region of interest" description="Disordered" evidence="6">
    <location>
        <begin position="1"/>
        <end position="29"/>
    </location>
</feature>
<dbReference type="EMBL" id="AUYC01000032">
    <property type="protein sequence ID" value="KZN62448.1"/>
    <property type="molecule type" value="Genomic_DNA"/>
</dbReference>
<evidence type="ECO:0000256" key="6">
    <source>
        <dbReference type="SAM" id="MobiDB-lite"/>
    </source>
</evidence>
<feature type="compositionally biased region" description="Basic and acidic residues" evidence="6">
    <location>
        <begin position="1"/>
        <end position="11"/>
    </location>
</feature>
<evidence type="ECO:0000256" key="4">
    <source>
        <dbReference type="ARBA" id="ARBA00023044"/>
    </source>
</evidence>
<protein>
    <submittedName>
        <fullName evidence="7">Uncharacterized protein</fullName>
    </submittedName>
</protein>
<dbReference type="Pfam" id="PF03047">
    <property type="entry name" value="ComC"/>
    <property type="match status" value="1"/>
</dbReference>
<accession>A0A167KC63</accession>
<dbReference type="InterPro" id="IPR004288">
    <property type="entry name" value="Competence_ComC"/>
</dbReference>
<organism evidence="7 8">
    <name type="scientific">Pseudoalteromonas luteoviolacea CPMOR-1</name>
    <dbReference type="NCBI Taxonomy" id="1365248"/>
    <lineage>
        <taxon>Bacteria</taxon>
        <taxon>Pseudomonadati</taxon>
        <taxon>Pseudomonadota</taxon>
        <taxon>Gammaproteobacteria</taxon>
        <taxon>Alteromonadales</taxon>
        <taxon>Pseudoalteromonadaceae</taxon>
        <taxon>Pseudoalteromonas</taxon>
    </lineage>
</organism>
<evidence type="ECO:0000256" key="2">
    <source>
        <dbReference type="ARBA" id="ARBA00009039"/>
    </source>
</evidence>
<keyword evidence="4" id="KW-0588">Pheromone</keyword>
<evidence type="ECO:0000256" key="3">
    <source>
        <dbReference type="ARBA" id="ARBA00022525"/>
    </source>
</evidence>
<dbReference type="RefSeq" id="WP_196766414.1">
    <property type="nucleotide sequence ID" value="NZ_AUYC01000032.1"/>
</dbReference>
<proteinExistence type="inferred from homology"/>
<sequence>MKELKTDELKKVAGGSGGSSSSNVELPPR</sequence>
<evidence type="ECO:0000256" key="1">
    <source>
        <dbReference type="ARBA" id="ARBA00002667"/>
    </source>
</evidence>
<dbReference type="PATRIC" id="fig|1365248.3.peg.2974"/>
<comment type="caution">
    <text evidence="7">The sequence shown here is derived from an EMBL/GenBank/DDBJ whole genome shotgun (WGS) entry which is preliminary data.</text>
</comment>
<keyword evidence="5" id="KW-0178">Competence</keyword>
<evidence type="ECO:0000313" key="7">
    <source>
        <dbReference type="EMBL" id="KZN62448.1"/>
    </source>
</evidence>
<dbReference type="Proteomes" id="UP000076486">
    <property type="component" value="Unassembled WGS sequence"/>
</dbReference>
<dbReference type="AlphaFoldDB" id="A0A167KC63"/>
<evidence type="ECO:0000313" key="8">
    <source>
        <dbReference type="Proteomes" id="UP000076486"/>
    </source>
</evidence>